<name>A0A917HJW8_9SPHI</name>
<dbReference type="Proteomes" id="UP000660862">
    <property type="component" value="Unassembled WGS sequence"/>
</dbReference>
<dbReference type="AlphaFoldDB" id="A0A917HJW8"/>
<organism evidence="2 3">
    <name type="scientific">Parapedobacter pyrenivorans</name>
    <dbReference type="NCBI Taxonomy" id="1305674"/>
    <lineage>
        <taxon>Bacteria</taxon>
        <taxon>Pseudomonadati</taxon>
        <taxon>Bacteroidota</taxon>
        <taxon>Sphingobacteriia</taxon>
        <taxon>Sphingobacteriales</taxon>
        <taxon>Sphingobacteriaceae</taxon>
        <taxon>Parapedobacter</taxon>
    </lineage>
</organism>
<keyword evidence="1" id="KW-0732">Signal</keyword>
<dbReference type="RefSeq" id="WP_188504974.1">
    <property type="nucleotide sequence ID" value="NZ_BMER01000001.1"/>
</dbReference>
<proteinExistence type="predicted"/>
<reference evidence="2" key="1">
    <citation type="journal article" date="2014" name="Int. J. Syst. Evol. Microbiol.">
        <title>Complete genome sequence of Corynebacterium casei LMG S-19264T (=DSM 44701T), isolated from a smear-ripened cheese.</title>
        <authorList>
            <consortium name="US DOE Joint Genome Institute (JGI-PGF)"/>
            <person name="Walter F."/>
            <person name="Albersmeier A."/>
            <person name="Kalinowski J."/>
            <person name="Ruckert C."/>
        </authorList>
    </citation>
    <scope>NUCLEOTIDE SEQUENCE</scope>
    <source>
        <strain evidence="2">CGMCC 1.12195</strain>
    </source>
</reference>
<feature type="signal peptide" evidence="1">
    <location>
        <begin position="1"/>
        <end position="20"/>
    </location>
</feature>
<feature type="chain" id="PRO_5036835282" description="Lipocalin-like domain-containing protein" evidence="1">
    <location>
        <begin position="21"/>
        <end position="162"/>
    </location>
</feature>
<evidence type="ECO:0008006" key="4">
    <source>
        <dbReference type="Google" id="ProtNLM"/>
    </source>
</evidence>
<protein>
    <recommendedName>
        <fullName evidence="4">Lipocalin-like domain-containing protein</fullName>
    </recommendedName>
</protein>
<dbReference type="EMBL" id="BMER01000001">
    <property type="protein sequence ID" value="GGG80954.1"/>
    <property type="molecule type" value="Genomic_DNA"/>
</dbReference>
<evidence type="ECO:0000256" key="1">
    <source>
        <dbReference type="SAM" id="SignalP"/>
    </source>
</evidence>
<sequence>MKIKTVHVTTLLAIGTMLSAASWPNKPMSTAQAAPFGDRYWVLTSTTIHPALDVDMDGEPDTDLTILREPCERDDVSKYRSDGVILTDHGSERCDEEEEHEEETGTWSYDASTKTVTMDHYHSDKPVIATVSSASSTKIVLTSRHESAHGTHTITAVMTPRN</sequence>
<comment type="caution">
    <text evidence="2">The sequence shown here is derived from an EMBL/GenBank/DDBJ whole genome shotgun (WGS) entry which is preliminary data.</text>
</comment>
<gene>
    <name evidence="2" type="ORF">GCM10007415_11870</name>
</gene>
<accession>A0A917HJW8</accession>
<keyword evidence="3" id="KW-1185">Reference proteome</keyword>
<reference evidence="2" key="2">
    <citation type="submission" date="2020-09" db="EMBL/GenBank/DDBJ databases">
        <authorList>
            <person name="Sun Q."/>
            <person name="Zhou Y."/>
        </authorList>
    </citation>
    <scope>NUCLEOTIDE SEQUENCE</scope>
    <source>
        <strain evidence="2">CGMCC 1.12195</strain>
    </source>
</reference>
<evidence type="ECO:0000313" key="3">
    <source>
        <dbReference type="Proteomes" id="UP000660862"/>
    </source>
</evidence>
<evidence type="ECO:0000313" key="2">
    <source>
        <dbReference type="EMBL" id="GGG80954.1"/>
    </source>
</evidence>